<protein>
    <submittedName>
        <fullName evidence="1">Uncharacterized protein</fullName>
    </submittedName>
</protein>
<accession>A0A382UX86</accession>
<organism evidence="1">
    <name type="scientific">marine metagenome</name>
    <dbReference type="NCBI Taxonomy" id="408172"/>
    <lineage>
        <taxon>unclassified sequences</taxon>
        <taxon>metagenomes</taxon>
        <taxon>ecological metagenomes</taxon>
    </lineage>
</organism>
<dbReference type="EMBL" id="UINC01147495">
    <property type="protein sequence ID" value="SVD38854.1"/>
    <property type="molecule type" value="Genomic_DNA"/>
</dbReference>
<feature type="non-terminal residue" evidence="1">
    <location>
        <position position="166"/>
    </location>
</feature>
<gene>
    <name evidence="1" type="ORF">METZ01_LOCUS391708</name>
</gene>
<sequence length="166" mass="19584">MEDIRKIILTKNMFTLRMNHIVNFLKSEGVPLEKLCAIEIFGGIGQTDAILAKNVKTFEIWEIDQKLKPQLEKSFPNAKIKICNSIEILNKSQKIRKFDLILIDNPMSVFGIKKNSFEYCEHFDVIKNIKKLIDKEAIVIFLVNKKPFFSKKLKKKNMLWRKRRQE</sequence>
<reference evidence="1" key="1">
    <citation type="submission" date="2018-05" db="EMBL/GenBank/DDBJ databases">
        <authorList>
            <person name="Lanie J.A."/>
            <person name="Ng W.-L."/>
            <person name="Kazmierczak K.M."/>
            <person name="Andrzejewski T.M."/>
            <person name="Davidsen T.M."/>
            <person name="Wayne K.J."/>
            <person name="Tettelin H."/>
            <person name="Glass J.I."/>
            <person name="Rusch D."/>
            <person name="Podicherti R."/>
            <person name="Tsui H.-C.T."/>
            <person name="Winkler M.E."/>
        </authorList>
    </citation>
    <scope>NUCLEOTIDE SEQUENCE</scope>
</reference>
<name>A0A382UX86_9ZZZZ</name>
<evidence type="ECO:0000313" key="1">
    <source>
        <dbReference type="EMBL" id="SVD38854.1"/>
    </source>
</evidence>
<dbReference type="InterPro" id="IPR029063">
    <property type="entry name" value="SAM-dependent_MTases_sf"/>
</dbReference>
<dbReference type="AlphaFoldDB" id="A0A382UX86"/>
<dbReference type="SUPFAM" id="SSF53335">
    <property type="entry name" value="S-adenosyl-L-methionine-dependent methyltransferases"/>
    <property type="match status" value="1"/>
</dbReference>
<proteinExistence type="predicted"/>